<protein>
    <submittedName>
        <fullName evidence="2">Valacyclovir hydrolase</fullName>
    </submittedName>
</protein>
<name>A0ABY2BH15_9ACTN</name>
<evidence type="ECO:0000259" key="1">
    <source>
        <dbReference type="Pfam" id="PF00561"/>
    </source>
</evidence>
<proteinExistence type="predicted"/>
<organism evidence="2 3">
    <name type="scientific">Kribbella orskensis</name>
    <dbReference type="NCBI Taxonomy" id="2512216"/>
    <lineage>
        <taxon>Bacteria</taxon>
        <taxon>Bacillati</taxon>
        <taxon>Actinomycetota</taxon>
        <taxon>Actinomycetes</taxon>
        <taxon>Propionibacteriales</taxon>
        <taxon>Kribbellaceae</taxon>
        <taxon>Kribbella</taxon>
    </lineage>
</organism>
<keyword evidence="3" id="KW-1185">Reference proteome</keyword>
<feature type="domain" description="AB hydrolase-1" evidence="1">
    <location>
        <begin position="17"/>
        <end position="233"/>
    </location>
</feature>
<sequence>MPFLQGLYYEDHGQGDAVLLLPGWAGSITDLDRLRGELAAGFRVIAVDLPGCGRSQPQPRSYTADFYVDDARTFLALLDHLGIGSAHLVGFSDGGETALLMAALAPGRALSVVTWGVAGQVVAPAGGFGPLERLLDEPTPLLLPLAAYLAEAYGPENARAMAKSWAGALRTIVESGGDISRSQAAGISCPALLVAGADDPYCPAQVVRELAEAIPRGRFVEMPAVGHDVHHQAPGVFLPLVLDWLEDH</sequence>
<dbReference type="InterPro" id="IPR000073">
    <property type="entry name" value="AB_hydrolase_1"/>
</dbReference>
<gene>
    <name evidence="2" type="ORF">EV644_10964</name>
</gene>
<evidence type="ECO:0000313" key="2">
    <source>
        <dbReference type="EMBL" id="TCO20045.1"/>
    </source>
</evidence>
<dbReference type="InterPro" id="IPR029058">
    <property type="entry name" value="AB_hydrolase_fold"/>
</dbReference>
<accession>A0ABY2BH15</accession>
<reference evidence="2 3" key="1">
    <citation type="journal article" date="2015" name="Stand. Genomic Sci.">
        <title>Genomic Encyclopedia of Bacterial and Archaeal Type Strains, Phase III: the genomes of soil and plant-associated and newly described type strains.</title>
        <authorList>
            <person name="Whitman W.B."/>
            <person name="Woyke T."/>
            <person name="Klenk H.P."/>
            <person name="Zhou Y."/>
            <person name="Lilburn T.G."/>
            <person name="Beck B.J."/>
            <person name="De Vos P."/>
            <person name="Vandamme P."/>
            <person name="Eisen J.A."/>
            <person name="Garrity G."/>
            <person name="Hugenholtz P."/>
            <person name="Kyrpides N.C."/>
        </authorList>
    </citation>
    <scope>NUCLEOTIDE SEQUENCE [LARGE SCALE GENOMIC DNA]</scope>
    <source>
        <strain evidence="2 3">VKM Ac-2538</strain>
    </source>
</reference>
<dbReference type="PANTHER" id="PTHR46331">
    <property type="entry name" value="VALACYCLOVIR HYDROLASE"/>
    <property type="match status" value="1"/>
</dbReference>
<dbReference type="PRINTS" id="PR00111">
    <property type="entry name" value="ABHYDROLASE"/>
</dbReference>
<keyword evidence="2" id="KW-0378">Hydrolase</keyword>
<dbReference type="PANTHER" id="PTHR46331:SF2">
    <property type="entry name" value="VALACYCLOVIR HYDROLASE"/>
    <property type="match status" value="1"/>
</dbReference>
<dbReference type="Gene3D" id="3.40.50.1820">
    <property type="entry name" value="alpha/beta hydrolase"/>
    <property type="match status" value="1"/>
</dbReference>
<dbReference type="Pfam" id="PF00561">
    <property type="entry name" value="Abhydrolase_1"/>
    <property type="match status" value="1"/>
</dbReference>
<comment type="caution">
    <text evidence="2">The sequence shown here is derived from an EMBL/GenBank/DDBJ whole genome shotgun (WGS) entry which is preliminary data.</text>
</comment>
<dbReference type="Proteomes" id="UP000295818">
    <property type="component" value="Unassembled WGS sequence"/>
</dbReference>
<evidence type="ECO:0000313" key="3">
    <source>
        <dbReference type="Proteomes" id="UP000295818"/>
    </source>
</evidence>
<dbReference type="GO" id="GO:0016787">
    <property type="term" value="F:hydrolase activity"/>
    <property type="evidence" value="ECO:0007669"/>
    <property type="project" value="UniProtKB-KW"/>
</dbReference>
<dbReference type="EMBL" id="SLWM01000009">
    <property type="protein sequence ID" value="TCO20045.1"/>
    <property type="molecule type" value="Genomic_DNA"/>
</dbReference>
<dbReference type="SUPFAM" id="SSF53474">
    <property type="entry name" value="alpha/beta-Hydrolases"/>
    <property type="match status" value="1"/>
</dbReference>
<dbReference type="RefSeq" id="WP_132191039.1">
    <property type="nucleotide sequence ID" value="NZ_SLWM01000009.1"/>
</dbReference>